<dbReference type="OMA" id="PGTWTDD"/>
<sequence>MEFSPQVMDRAAGVLVGQAVGDALGVPYEFAAPIRAGDARMVGGGLGPYEPGEWSDDTQMAVCVARVAASGTRLTRSDALDAVAAAFIDWKHNAASDIGNQTATVLEMASRHDGVGLGEAMTAIARDVGRRGQAGNGGLMRTSVVGLAAVGSAEETASAAARVCALTHGEPRCIESSVLWSLAVRNAVLTGNLDVRSGLPQLAPERRSWWQRQIASAEDGPPSSFTPNGYTVTAFQAAWASIHATAHLDGTQHIAAALQEAVSIGNDTDTVAAIAGGLLGAAYGASRIPGNWVDQVHGWPGLRAGGLRELAMAMLTAA</sequence>
<organism evidence="4 5">
    <name type="scientific">Propionibacterium freudenreichii</name>
    <dbReference type="NCBI Taxonomy" id="1744"/>
    <lineage>
        <taxon>Bacteria</taxon>
        <taxon>Bacillati</taxon>
        <taxon>Actinomycetota</taxon>
        <taxon>Actinomycetes</taxon>
        <taxon>Propionibacteriales</taxon>
        <taxon>Propionibacteriaceae</taxon>
        <taxon>Propionibacterium</taxon>
    </lineage>
</organism>
<proteinExistence type="inferred from homology"/>
<accession>A0A0A8PG97</accession>
<gene>
    <name evidence="4" type="ORF">PFR_JS23_1028</name>
</gene>
<feature type="binding site" evidence="3">
    <location>
        <position position="55"/>
    </location>
    <ligand>
        <name>Mg(2+)</name>
        <dbReference type="ChEBI" id="CHEBI:18420"/>
        <label>1</label>
    </ligand>
</feature>
<name>A0A0A8PG97_9ACTN</name>
<dbReference type="AlphaFoldDB" id="A0A0A8PG97"/>
<feature type="binding site" evidence="3">
    <location>
        <position position="270"/>
    </location>
    <ligand>
        <name>Mg(2+)</name>
        <dbReference type="ChEBI" id="CHEBI:18420"/>
        <label>1</label>
    </ligand>
</feature>
<keyword evidence="3" id="KW-0460">Magnesium</keyword>
<dbReference type="PANTHER" id="PTHR16222:SF24">
    <property type="entry name" value="ADP-RIBOSYLHYDROLASE ARH3"/>
    <property type="match status" value="1"/>
</dbReference>
<comment type="similarity">
    <text evidence="1">Belongs to the ADP-ribosylglycohydrolase family.</text>
</comment>
<dbReference type="GO" id="GO:0016787">
    <property type="term" value="F:hydrolase activity"/>
    <property type="evidence" value="ECO:0007669"/>
    <property type="project" value="UniProtKB-KW"/>
</dbReference>
<dbReference type="EMBL" id="LT618793">
    <property type="protein sequence ID" value="SCQ78227.1"/>
    <property type="molecule type" value="Genomic_DNA"/>
</dbReference>
<dbReference type="SUPFAM" id="SSF101478">
    <property type="entry name" value="ADP-ribosylglycohydrolase"/>
    <property type="match status" value="1"/>
</dbReference>
<evidence type="ECO:0000256" key="3">
    <source>
        <dbReference type="PIRSR" id="PIRSR605502-1"/>
    </source>
</evidence>
<dbReference type="GO" id="GO:0046872">
    <property type="term" value="F:metal ion binding"/>
    <property type="evidence" value="ECO:0007669"/>
    <property type="project" value="UniProtKB-KW"/>
</dbReference>
<feature type="binding site" evidence="3">
    <location>
        <position position="56"/>
    </location>
    <ligand>
        <name>Mg(2+)</name>
        <dbReference type="ChEBI" id="CHEBI:18420"/>
        <label>1</label>
    </ligand>
</feature>
<dbReference type="RefSeq" id="WP_013161107.1">
    <property type="nucleotide sequence ID" value="NZ_CCYR01000016.1"/>
</dbReference>
<feature type="binding site" evidence="3">
    <location>
        <position position="57"/>
    </location>
    <ligand>
        <name>Mg(2+)</name>
        <dbReference type="ChEBI" id="CHEBI:18420"/>
        <label>1</label>
    </ligand>
</feature>
<dbReference type="InterPro" id="IPR036705">
    <property type="entry name" value="Ribosyl_crysJ1_sf"/>
</dbReference>
<dbReference type="InterPro" id="IPR005502">
    <property type="entry name" value="Ribosyl_crysJ1"/>
</dbReference>
<dbReference type="Gene3D" id="1.10.4080.10">
    <property type="entry name" value="ADP-ribosylation/Crystallin J1"/>
    <property type="match status" value="1"/>
</dbReference>
<keyword evidence="2 4" id="KW-0378">Hydrolase</keyword>
<dbReference type="OrthoDB" id="9798107at2"/>
<comment type="cofactor">
    <cofactor evidence="3">
        <name>Mg(2+)</name>
        <dbReference type="ChEBI" id="CHEBI:18420"/>
    </cofactor>
    <text evidence="3">Binds 2 magnesium ions per subunit.</text>
</comment>
<keyword evidence="3" id="KW-0479">Metal-binding</keyword>
<dbReference type="Proteomes" id="UP000250080">
    <property type="component" value="Chromosome I"/>
</dbReference>
<reference evidence="4 5" key="1">
    <citation type="submission" date="2016-09" db="EMBL/GenBank/DDBJ databases">
        <authorList>
            <person name="Laine KS P."/>
        </authorList>
    </citation>
    <scope>NUCLEOTIDE SEQUENCE [LARGE SCALE GENOMIC DNA]</scope>
    <source>
        <strain evidence="4">PFRJS-23</strain>
    </source>
</reference>
<dbReference type="PANTHER" id="PTHR16222">
    <property type="entry name" value="ADP-RIBOSYLGLYCOHYDROLASE"/>
    <property type="match status" value="1"/>
</dbReference>
<protein>
    <submittedName>
        <fullName evidence="4">ADP-ribosyl-(Dinitrogen reductase) hydrolase</fullName>
    </submittedName>
</protein>
<dbReference type="Pfam" id="PF03747">
    <property type="entry name" value="ADP_ribosyl_GH"/>
    <property type="match status" value="1"/>
</dbReference>
<evidence type="ECO:0000256" key="2">
    <source>
        <dbReference type="ARBA" id="ARBA00022801"/>
    </source>
</evidence>
<dbReference type="InterPro" id="IPR050792">
    <property type="entry name" value="ADP-ribosylglycohydrolase"/>
</dbReference>
<evidence type="ECO:0000313" key="5">
    <source>
        <dbReference type="Proteomes" id="UP000250080"/>
    </source>
</evidence>
<feature type="binding site" evidence="3">
    <location>
        <position position="269"/>
    </location>
    <ligand>
        <name>Mg(2+)</name>
        <dbReference type="ChEBI" id="CHEBI:18420"/>
        <label>1</label>
    </ligand>
</feature>
<feature type="binding site" evidence="3">
    <location>
        <position position="267"/>
    </location>
    <ligand>
        <name>Mg(2+)</name>
        <dbReference type="ChEBI" id="CHEBI:18420"/>
        <label>1</label>
    </ligand>
</feature>
<evidence type="ECO:0000256" key="1">
    <source>
        <dbReference type="ARBA" id="ARBA00010702"/>
    </source>
</evidence>
<evidence type="ECO:0000313" key="4">
    <source>
        <dbReference type="EMBL" id="SCQ78227.1"/>
    </source>
</evidence>